<proteinExistence type="predicted"/>
<keyword evidence="3" id="KW-1185">Reference proteome</keyword>
<organism evidence="2 3">
    <name type="scientific">Circinella minor</name>
    <dbReference type="NCBI Taxonomy" id="1195481"/>
    <lineage>
        <taxon>Eukaryota</taxon>
        <taxon>Fungi</taxon>
        <taxon>Fungi incertae sedis</taxon>
        <taxon>Mucoromycota</taxon>
        <taxon>Mucoromycotina</taxon>
        <taxon>Mucoromycetes</taxon>
        <taxon>Mucorales</taxon>
        <taxon>Lichtheimiaceae</taxon>
        <taxon>Circinella</taxon>
    </lineage>
</organism>
<gene>
    <name evidence="2" type="ORF">INT45_006282</name>
</gene>
<dbReference type="AlphaFoldDB" id="A0A8H7RXX0"/>
<evidence type="ECO:0000313" key="3">
    <source>
        <dbReference type="Proteomes" id="UP000646827"/>
    </source>
</evidence>
<feature type="region of interest" description="Disordered" evidence="1">
    <location>
        <begin position="1"/>
        <end position="33"/>
    </location>
</feature>
<comment type="caution">
    <text evidence="2">The sequence shown here is derived from an EMBL/GenBank/DDBJ whole genome shotgun (WGS) entry which is preliminary data.</text>
</comment>
<evidence type="ECO:0000313" key="2">
    <source>
        <dbReference type="EMBL" id="KAG2219839.1"/>
    </source>
</evidence>
<accession>A0A8H7RXX0</accession>
<name>A0A8H7RXX0_9FUNG</name>
<dbReference type="EMBL" id="JAEPRB010000162">
    <property type="protein sequence ID" value="KAG2219839.1"/>
    <property type="molecule type" value="Genomic_DNA"/>
</dbReference>
<sequence length="66" mass="7591">MIEAPKKVNNNGVEQHAPDDTEEIEPNDNRKFHQQSVMSRARFVINYKVDCIRYCARIANFGPGIN</sequence>
<protein>
    <submittedName>
        <fullName evidence="2">Uncharacterized protein</fullName>
    </submittedName>
</protein>
<reference evidence="2 3" key="1">
    <citation type="submission" date="2020-12" db="EMBL/GenBank/DDBJ databases">
        <title>Metabolic potential, ecology and presence of endohyphal bacteria is reflected in genomic diversity of Mucoromycotina.</title>
        <authorList>
            <person name="Muszewska A."/>
            <person name="Okrasinska A."/>
            <person name="Steczkiewicz K."/>
            <person name="Drgas O."/>
            <person name="Orlowska M."/>
            <person name="Perlinska-Lenart U."/>
            <person name="Aleksandrzak-Piekarczyk T."/>
            <person name="Szatraj K."/>
            <person name="Zielenkiewicz U."/>
            <person name="Pilsyk S."/>
            <person name="Malc E."/>
            <person name="Mieczkowski P."/>
            <person name="Kruszewska J.S."/>
            <person name="Biernat P."/>
            <person name="Pawlowska J."/>
        </authorList>
    </citation>
    <scope>NUCLEOTIDE SEQUENCE [LARGE SCALE GENOMIC DNA]</scope>
    <source>
        <strain evidence="2 3">CBS 142.35</strain>
    </source>
</reference>
<evidence type="ECO:0000256" key="1">
    <source>
        <dbReference type="SAM" id="MobiDB-lite"/>
    </source>
</evidence>
<dbReference type="Proteomes" id="UP000646827">
    <property type="component" value="Unassembled WGS sequence"/>
</dbReference>